<proteinExistence type="predicted"/>
<evidence type="ECO:0000313" key="3">
    <source>
        <dbReference type="RefSeq" id="XP_042559299.1"/>
    </source>
</evidence>
<accession>A0A8M1KBI0</accession>
<name>A0A8M1KBI0_CLUHA</name>
<gene>
    <name evidence="3" type="primary">LOC122128717</name>
</gene>
<dbReference type="AlphaFoldDB" id="A0A8M1KBI0"/>
<dbReference type="GeneID" id="122128717"/>
<dbReference type="KEGG" id="char:122128717"/>
<feature type="region of interest" description="Disordered" evidence="1">
    <location>
        <begin position="274"/>
        <end position="293"/>
    </location>
</feature>
<evidence type="ECO:0000256" key="1">
    <source>
        <dbReference type="SAM" id="MobiDB-lite"/>
    </source>
</evidence>
<feature type="region of interest" description="Disordered" evidence="1">
    <location>
        <begin position="231"/>
        <end position="251"/>
    </location>
</feature>
<reference evidence="3" key="1">
    <citation type="submission" date="2025-08" db="UniProtKB">
        <authorList>
            <consortium name="RefSeq"/>
        </authorList>
    </citation>
    <scope>IDENTIFICATION</scope>
</reference>
<feature type="compositionally biased region" description="Polar residues" evidence="1">
    <location>
        <begin position="274"/>
        <end position="286"/>
    </location>
</feature>
<feature type="compositionally biased region" description="Low complexity" evidence="1">
    <location>
        <begin position="334"/>
        <end position="365"/>
    </location>
</feature>
<organism evidence="2 3">
    <name type="scientific">Clupea harengus</name>
    <name type="common">Atlantic herring</name>
    <dbReference type="NCBI Taxonomy" id="7950"/>
    <lineage>
        <taxon>Eukaryota</taxon>
        <taxon>Metazoa</taxon>
        <taxon>Chordata</taxon>
        <taxon>Craniata</taxon>
        <taxon>Vertebrata</taxon>
        <taxon>Euteleostomi</taxon>
        <taxon>Actinopterygii</taxon>
        <taxon>Neopterygii</taxon>
        <taxon>Teleostei</taxon>
        <taxon>Clupei</taxon>
        <taxon>Clupeiformes</taxon>
        <taxon>Clupeoidei</taxon>
        <taxon>Clupeidae</taxon>
        <taxon>Clupea</taxon>
    </lineage>
</organism>
<evidence type="ECO:0000313" key="2">
    <source>
        <dbReference type="Proteomes" id="UP000515152"/>
    </source>
</evidence>
<sequence>MGTLNQEVSQLTKDLHHMMHLLQTQMAVQHYSASIPSYPYGMHMVPNAVGSGANLAYSVCPSMHLHPEHHASDLHLHYEHPAAGAVTAAVTSDLHAVHHHERGATEGLRHLGANAWNAQGHHQHPLSASSLLTIAPGFLGSTPGQVPHAGNEDAGLPLDDTAGGGGGSLASISQSQPSLCTQPPHASDFSNLLSSAPTSTQSLLSAPYPNTYTHLYVPTETALHPLAPPHSGLSVESSIARPPLSNRCSPDTSSLLDSANMEDGFCLVERCPSSSTSSSIARQPSVSSLGSSPLRLDGRSLDLPLPLGDSSVGHTSLECLLGEQGSMESRDSEQSGSRRSSVGPQSSSQSQTQSSETSWSLDLMD</sequence>
<feature type="region of interest" description="Disordered" evidence="1">
    <location>
        <begin position="143"/>
        <end position="185"/>
    </location>
</feature>
<protein>
    <submittedName>
        <fullName evidence="3">Uncharacterized protein LOC122128717</fullName>
    </submittedName>
</protein>
<feature type="region of interest" description="Disordered" evidence="1">
    <location>
        <begin position="317"/>
        <end position="365"/>
    </location>
</feature>
<dbReference type="Proteomes" id="UP000515152">
    <property type="component" value="Chromosome 23"/>
</dbReference>
<keyword evidence="2" id="KW-1185">Reference proteome</keyword>
<dbReference type="RefSeq" id="XP_042559299.1">
    <property type="nucleotide sequence ID" value="XM_042703365.1"/>
</dbReference>
<dbReference type="OrthoDB" id="10669346at2759"/>